<accession>A0AAV7V0K5</accession>
<dbReference type="Proteomes" id="UP001066276">
    <property type="component" value="Chromosome 2_2"/>
</dbReference>
<reference evidence="2" key="1">
    <citation type="journal article" date="2022" name="bioRxiv">
        <title>Sequencing and chromosome-scale assembly of the giantPleurodeles waltlgenome.</title>
        <authorList>
            <person name="Brown T."/>
            <person name="Elewa A."/>
            <person name="Iarovenko S."/>
            <person name="Subramanian E."/>
            <person name="Araus A.J."/>
            <person name="Petzold A."/>
            <person name="Susuki M."/>
            <person name="Suzuki K.-i.T."/>
            <person name="Hayashi T."/>
            <person name="Toyoda A."/>
            <person name="Oliveira C."/>
            <person name="Osipova E."/>
            <person name="Leigh N.D."/>
            <person name="Simon A."/>
            <person name="Yun M.H."/>
        </authorList>
    </citation>
    <scope>NUCLEOTIDE SEQUENCE</scope>
    <source>
        <strain evidence="2">20211129_DDA</strain>
        <tissue evidence="2">Liver</tissue>
    </source>
</reference>
<name>A0AAV7V0K5_PLEWA</name>
<sequence>MVVGVVIVRERCVVMGVLVMEVVAEDVVHAGVSGDETGREQGDVEEGDTVEEVDVAPIQLRIGHRQDPEHQGGHGATGTTSTLGGHTQLDLRRLHAPVAKVLPSFTPVGAPSVVDPQGPDDLGDGTPNTLLRVGADLEE</sequence>
<gene>
    <name evidence="2" type="ORF">NDU88_003620</name>
</gene>
<evidence type="ECO:0000256" key="1">
    <source>
        <dbReference type="SAM" id="MobiDB-lite"/>
    </source>
</evidence>
<evidence type="ECO:0000313" key="3">
    <source>
        <dbReference type="Proteomes" id="UP001066276"/>
    </source>
</evidence>
<protein>
    <submittedName>
        <fullName evidence="2">Uncharacterized protein</fullName>
    </submittedName>
</protein>
<dbReference type="EMBL" id="JANPWB010000004">
    <property type="protein sequence ID" value="KAJ1194331.1"/>
    <property type="molecule type" value="Genomic_DNA"/>
</dbReference>
<keyword evidence="3" id="KW-1185">Reference proteome</keyword>
<feature type="region of interest" description="Disordered" evidence="1">
    <location>
        <begin position="63"/>
        <end position="89"/>
    </location>
</feature>
<comment type="caution">
    <text evidence="2">The sequence shown here is derived from an EMBL/GenBank/DDBJ whole genome shotgun (WGS) entry which is preliminary data.</text>
</comment>
<evidence type="ECO:0000313" key="2">
    <source>
        <dbReference type="EMBL" id="KAJ1194331.1"/>
    </source>
</evidence>
<proteinExistence type="predicted"/>
<feature type="region of interest" description="Disordered" evidence="1">
    <location>
        <begin position="105"/>
        <end position="139"/>
    </location>
</feature>
<organism evidence="2 3">
    <name type="scientific">Pleurodeles waltl</name>
    <name type="common">Iberian ribbed newt</name>
    <dbReference type="NCBI Taxonomy" id="8319"/>
    <lineage>
        <taxon>Eukaryota</taxon>
        <taxon>Metazoa</taxon>
        <taxon>Chordata</taxon>
        <taxon>Craniata</taxon>
        <taxon>Vertebrata</taxon>
        <taxon>Euteleostomi</taxon>
        <taxon>Amphibia</taxon>
        <taxon>Batrachia</taxon>
        <taxon>Caudata</taxon>
        <taxon>Salamandroidea</taxon>
        <taxon>Salamandridae</taxon>
        <taxon>Pleurodelinae</taxon>
        <taxon>Pleurodeles</taxon>
    </lineage>
</organism>
<dbReference type="AlphaFoldDB" id="A0AAV7V0K5"/>